<reference evidence="3" key="1">
    <citation type="journal article" date="2021" name="BMC Genomics">
        <title>Chromosome-level genome assembly and manually-curated proteome of model necrotroph Parastagonospora nodorum Sn15 reveals a genome-wide trove of candidate effector homologs, and redundancy of virulence-related functions within an accessory chromosome.</title>
        <authorList>
            <person name="Bertazzoni S."/>
            <person name="Jones D.A.B."/>
            <person name="Phan H.T."/>
            <person name="Tan K.-C."/>
            <person name="Hane J.K."/>
        </authorList>
    </citation>
    <scope>NUCLEOTIDE SEQUENCE [LARGE SCALE GENOMIC DNA]</scope>
    <source>
        <strain evidence="3">SN15 / ATCC MYA-4574 / FGSC 10173)</strain>
    </source>
</reference>
<dbReference type="VEuPathDB" id="FungiDB:JI435_160310"/>
<feature type="compositionally biased region" description="Polar residues" evidence="1">
    <location>
        <begin position="22"/>
        <end position="38"/>
    </location>
</feature>
<feature type="compositionally biased region" description="Low complexity" evidence="1">
    <location>
        <begin position="304"/>
        <end position="315"/>
    </location>
</feature>
<dbReference type="Proteomes" id="UP000663193">
    <property type="component" value="Chromosome 15"/>
</dbReference>
<evidence type="ECO:0000313" key="3">
    <source>
        <dbReference type="Proteomes" id="UP000663193"/>
    </source>
</evidence>
<organism evidence="2 3">
    <name type="scientific">Phaeosphaeria nodorum (strain SN15 / ATCC MYA-4574 / FGSC 10173)</name>
    <name type="common">Glume blotch fungus</name>
    <name type="synonym">Parastagonospora nodorum</name>
    <dbReference type="NCBI Taxonomy" id="321614"/>
    <lineage>
        <taxon>Eukaryota</taxon>
        <taxon>Fungi</taxon>
        <taxon>Dikarya</taxon>
        <taxon>Ascomycota</taxon>
        <taxon>Pezizomycotina</taxon>
        <taxon>Dothideomycetes</taxon>
        <taxon>Pleosporomycetidae</taxon>
        <taxon>Pleosporales</taxon>
        <taxon>Pleosporineae</taxon>
        <taxon>Phaeosphaeriaceae</taxon>
        <taxon>Parastagonospora</taxon>
    </lineage>
</organism>
<protein>
    <submittedName>
        <fullName evidence="2">Uncharacterized protein</fullName>
    </submittedName>
</protein>
<name>A0A7U2I850_PHANO</name>
<feature type="region of interest" description="Disordered" evidence="1">
    <location>
        <begin position="704"/>
        <end position="742"/>
    </location>
</feature>
<feature type="compositionally biased region" description="Polar residues" evidence="1">
    <location>
        <begin position="358"/>
        <end position="370"/>
    </location>
</feature>
<feature type="compositionally biased region" description="Low complexity" evidence="1">
    <location>
        <begin position="39"/>
        <end position="48"/>
    </location>
</feature>
<feature type="compositionally biased region" description="Basic residues" evidence="1">
    <location>
        <begin position="384"/>
        <end position="420"/>
    </location>
</feature>
<dbReference type="AlphaFoldDB" id="A0A7U2I850"/>
<dbReference type="EMBL" id="CP069037">
    <property type="protein sequence ID" value="QRD03678.1"/>
    <property type="molecule type" value="Genomic_DNA"/>
</dbReference>
<proteinExistence type="predicted"/>
<feature type="compositionally biased region" description="Polar residues" evidence="1">
    <location>
        <begin position="176"/>
        <end position="187"/>
    </location>
</feature>
<feature type="compositionally biased region" description="Basic residues" evidence="1">
    <location>
        <begin position="500"/>
        <end position="518"/>
    </location>
</feature>
<sequence>MAFHQQGHGGGAHQPEFHGGQVPQQHLNAGQQRQMPTMQQKASQGQQQARNPYVDSIPQLSLWTFEKPSQSSTWDGVKPRKEYVSQEEIQEKLARLKRDDETVTDRLDATKSRSCRAEIRNFVEDQNAKLKKENKLGEYIIAGMMLSDHRQGRKDKQKYPHRVQVILQIEETSLPNVPNSRLNTSGLGTAHGAQDFNKPMKANNPLGPQGQGSLQNQGLNMNQQQRPVQQQGQHGMGGQHFEQRPPPPHGQVPMHHGNNPPPPPPPPPGHPGQMNGHGGIPPPPPPHPMNGHMHQHQTQHQHGQHQQPKMQKMPGTYPGTPIAGMRHVQPGVHILNGQKPTKQKLHHVRMSDDDWDTETSSGSEQWQTRSVSDDFAYVEDRGRGRSKPIKHGKQHVHKSRSRVRSRSVSQRRRQSSRPRRGSSSSENRSHTRATYASSSDESRHGKKFDRWVRPSPTRAYNNRRTGNFSPPSPMSRRSSQDSWTDATSSVYSDERDRRDHGGRHTRTHSRTRHEHRRPSIKKYETVHNYNIREPNVNDYPHDPLPHRARDPYSEGLGIGNNRPLPHRAATMPQMPGMPSRAYGYAQQPQDYLNGNNMYASQPQHYMPTNIPVNPDRFTLEELRLKLDQLKLDEQRTLFGPGRDTFEDFTTLRNQLNNAEQRARLGQNRYTLDEFREMFNERGQRAPLGRGQNDRVDPGLYYDRADPRMAQRQGEQRRPAFLDDEYSDPRYAGRGAAYDPFRV</sequence>
<feature type="compositionally biased region" description="Basic and acidic residues" evidence="1">
    <location>
        <begin position="704"/>
        <end position="720"/>
    </location>
</feature>
<feature type="compositionally biased region" description="Low complexity" evidence="1">
    <location>
        <begin position="204"/>
        <end position="233"/>
    </location>
</feature>
<feature type="compositionally biased region" description="Pro residues" evidence="1">
    <location>
        <begin position="259"/>
        <end position="270"/>
    </location>
</feature>
<feature type="compositionally biased region" description="Basic residues" evidence="1">
    <location>
        <begin position="293"/>
        <end position="303"/>
    </location>
</feature>
<keyword evidence="3" id="KW-1185">Reference proteome</keyword>
<feature type="region of interest" description="Disordered" evidence="1">
    <location>
        <begin position="337"/>
        <end position="518"/>
    </location>
</feature>
<feature type="compositionally biased region" description="Basic and acidic residues" evidence="1">
    <location>
        <begin position="440"/>
        <end position="452"/>
    </location>
</feature>
<feature type="region of interest" description="Disordered" evidence="1">
    <location>
        <begin position="176"/>
        <end position="325"/>
    </location>
</feature>
<evidence type="ECO:0000256" key="1">
    <source>
        <dbReference type="SAM" id="MobiDB-lite"/>
    </source>
</evidence>
<feature type="compositionally biased region" description="Polar residues" evidence="1">
    <location>
        <begin position="458"/>
        <end position="468"/>
    </location>
</feature>
<feature type="region of interest" description="Disordered" evidence="1">
    <location>
        <begin position="1"/>
        <end position="51"/>
    </location>
</feature>
<feature type="compositionally biased region" description="Polar residues" evidence="1">
    <location>
        <begin position="480"/>
        <end position="491"/>
    </location>
</feature>
<accession>A0A7U2I850</accession>
<dbReference type="OMA" id="NIHIHMN"/>
<evidence type="ECO:0000313" key="2">
    <source>
        <dbReference type="EMBL" id="QRD03678.1"/>
    </source>
</evidence>
<gene>
    <name evidence="2" type="ORF">JI435_160310</name>
</gene>